<dbReference type="SUPFAM" id="SSF53187">
    <property type="entry name" value="Zn-dependent exopeptidases"/>
    <property type="match status" value="1"/>
</dbReference>
<dbReference type="InterPro" id="IPR050821">
    <property type="entry name" value="Cytosolic_carboxypeptidase"/>
</dbReference>
<dbReference type="Proteomes" id="UP001203607">
    <property type="component" value="Unassembled WGS sequence"/>
</dbReference>
<dbReference type="Pfam" id="PF00246">
    <property type="entry name" value="Peptidase_M14"/>
    <property type="match status" value="1"/>
</dbReference>
<dbReference type="PROSITE" id="PS52035">
    <property type="entry name" value="PEPTIDASE_M14"/>
    <property type="match status" value="1"/>
</dbReference>
<evidence type="ECO:0000313" key="5">
    <source>
        <dbReference type="Proteomes" id="UP001203607"/>
    </source>
</evidence>
<dbReference type="RefSeq" id="WP_249658649.1">
    <property type="nucleotide sequence ID" value="NZ_JAMFMA010000004.1"/>
</dbReference>
<name>A0ABT0PW96_9FLAO</name>
<comment type="cofactor">
    <cofactor evidence="1">
        <name>Zn(2+)</name>
        <dbReference type="ChEBI" id="CHEBI:29105"/>
    </cofactor>
</comment>
<dbReference type="PANTHER" id="PTHR12756">
    <property type="entry name" value="CYTOSOLIC CARBOXYPEPTIDASE"/>
    <property type="match status" value="1"/>
</dbReference>
<dbReference type="CDD" id="cd06237">
    <property type="entry name" value="M14_Nna1-like"/>
    <property type="match status" value="1"/>
</dbReference>
<dbReference type="Gene3D" id="2.60.40.3120">
    <property type="match status" value="1"/>
</dbReference>
<sequence length="389" mass="44493">MFTKHIAICCCFLLAIACSDKKVEEAVQFDTNFKGARLDSIKKIGDNEYMALVLPENEPINQSPWFAFAVSSKTPKNIRLTLDYGTYQHRYVPKVSYDKINWKSLNPSSIIVDTITHTAVLSLDISAQIQYIAAQEVISSDDTYAWVAQQIEKNPTTLLEVAGKSSLGNDNLVMVHESEDIKNSIVLIARQHPPEIPGGTIGFQTFYETLFSNTEWAIDFRGNFNIYTFPLLNPDGADAGNWRHNANGVDLNRDWVEFSQPETKMVRDFLDTKIDGGKKIRFALDFHTSHSGPYLLVLDSINEVQTKKIIPDWISKIETNSNFKVEARRRSQDLPYCYNYFFNRFGSEAVTYEDGDEMDRELIKKRAQVHANELMKTLLEKLNKRDFDE</sequence>
<reference evidence="4 5" key="1">
    <citation type="submission" date="2022-05" db="EMBL/GenBank/DDBJ databases">
        <authorList>
            <person name="Park J.-S."/>
        </authorList>
    </citation>
    <scope>NUCLEOTIDE SEQUENCE [LARGE SCALE GENOMIC DNA]</scope>
    <source>
        <strain evidence="4 5">2012CJ35-5</strain>
    </source>
</reference>
<comment type="caution">
    <text evidence="2">Lacks conserved residue(s) required for the propagation of feature annotation.</text>
</comment>
<dbReference type="PROSITE" id="PS51257">
    <property type="entry name" value="PROKAR_LIPOPROTEIN"/>
    <property type="match status" value="1"/>
</dbReference>
<dbReference type="InterPro" id="IPR000834">
    <property type="entry name" value="Peptidase_M14"/>
</dbReference>
<evidence type="ECO:0000259" key="3">
    <source>
        <dbReference type="PROSITE" id="PS52035"/>
    </source>
</evidence>
<accession>A0ABT0PW96</accession>
<organism evidence="4 5">
    <name type="scientific">Flagellimonas spongiicola</name>
    <dbReference type="NCBI Taxonomy" id="2942208"/>
    <lineage>
        <taxon>Bacteria</taxon>
        <taxon>Pseudomonadati</taxon>
        <taxon>Bacteroidota</taxon>
        <taxon>Flavobacteriia</taxon>
        <taxon>Flavobacteriales</taxon>
        <taxon>Flavobacteriaceae</taxon>
        <taxon>Flagellimonas</taxon>
    </lineage>
</organism>
<evidence type="ECO:0000256" key="2">
    <source>
        <dbReference type="PROSITE-ProRule" id="PRU01379"/>
    </source>
</evidence>
<keyword evidence="5" id="KW-1185">Reference proteome</keyword>
<dbReference type="Gene3D" id="3.40.630.10">
    <property type="entry name" value="Zn peptidases"/>
    <property type="match status" value="1"/>
</dbReference>
<comment type="similarity">
    <text evidence="2">Belongs to the peptidase M14 family.</text>
</comment>
<dbReference type="PANTHER" id="PTHR12756:SF11">
    <property type="entry name" value="CYTOSOLIC CARBOXYPEPTIDASE 1"/>
    <property type="match status" value="1"/>
</dbReference>
<evidence type="ECO:0000313" key="4">
    <source>
        <dbReference type="EMBL" id="MCL6275466.1"/>
    </source>
</evidence>
<comment type="caution">
    <text evidence="4">The sequence shown here is derived from an EMBL/GenBank/DDBJ whole genome shotgun (WGS) entry which is preliminary data.</text>
</comment>
<feature type="domain" description="Peptidase M14" evidence="3">
    <location>
        <begin position="136"/>
        <end position="389"/>
    </location>
</feature>
<dbReference type="EMBL" id="JAMFMA010000004">
    <property type="protein sequence ID" value="MCL6275466.1"/>
    <property type="molecule type" value="Genomic_DNA"/>
</dbReference>
<gene>
    <name evidence="4" type="ORF">M3P19_15740</name>
</gene>
<evidence type="ECO:0000256" key="1">
    <source>
        <dbReference type="ARBA" id="ARBA00001947"/>
    </source>
</evidence>
<protein>
    <submittedName>
        <fullName evidence="4">M14 family metallopeptidase</fullName>
    </submittedName>
</protein>
<proteinExistence type="inferred from homology"/>